<dbReference type="AlphaFoldDB" id="A0A381Q9J7"/>
<gene>
    <name evidence="1" type="ORF">METZ01_LOCUS28840</name>
</gene>
<dbReference type="Pfam" id="PF08734">
    <property type="entry name" value="GYD"/>
    <property type="match status" value="1"/>
</dbReference>
<evidence type="ECO:0000313" key="1">
    <source>
        <dbReference type="EMBL" id="SUZ75986.1"/>
    </source>
</evidence>
<dbReference type="EMBL" id="UINC01001261">
    <property type="protein sequence ID" value="SUZ75986.1"/>
    <property type="molecule type" value="Genomic_DNA"/>
</dbReference>
<accession>A0A381Q9J7</accession>
<organism evidence="1">
    <name type="scientific">marine metagenome</name>
    <dbReference type="NCBI Taxonomy" id="408172"/>
    <lineage>
        <taxon>unclassified sequences</taxon>
        <taxon>metagenomes</taxon>
        <taxon>ecological metagenomes</taxon>
    </lineage>
</organism>
<reference evidence="1" key="1">
    <citation type="submission" date="2018-05" db="EMBL/GenBank/DDBJ databases">
        <authorList>
            <person name="Lanie J.A."/>
            <person name="Ng W.-L."/>
            <person name="Kazmierczak K.M."/>
            <person name="Andrzejewski T.M."/>
            <person name="Davidsen T.M."/>
            <person name="Wayne K.J."/>
            <person name="Tettelin H."/>
            <person name="Glass J.I."/>
            <person name="Rusch D."/>
            <person name="Podicherti R."/>
            <person name="Tsui H.-C.T."/>
            <person name="Winkler M.E."/>
        </authorList>
    </citation>
    <scope>NUCLEOTIDE SEQUENCE</scope>
</reference>
<evidence type="ECO:0008006" key="2">
    <source>
        <dbReference type="Google" id="ProtNLM"/>
    </source>
</evidence>
<dbReference type="InterPro" id="IPR014845">
    <property type="entry name" value="GYD/TTHA1554"/>
</dbReference>
<sequence>MSLVMMKGSYTQQGWQGVAKEGFQSREDTIRAQVQAMGGELIGLYFSTNADWDWMVIADGSDVDLIAQKLQIMASGAYGWVTADVVVTAATADSQTAPVHRTPGQ</sequence>
<name>A0A381Q9J7_9ZZZZ</name>
<protein>
    <recommendedName>
        <fullName evidence="2">GYD domain-containing protein</fullName>
    </recommendedName>
</protein>
<proteinExistence type="predicted"/>